<evidence type="ECO:0000256" key="11">
    <source>
        <dbReference type="SAM" id="Phobius"/>
    </source>
</evidence>
<keyword evidence="4" id="KW-0808">Transferase</keyword>
<organism evidence="12 13">
    <name type="scientific">Opisthorchis viverrini</name>
    <name type="common">Southeast Asian liver fluke</name>
    <dbReference type="NCBI Taxonomy" id="6198"/>
    <lineage>
        <taxon>Eukaryota</taxon>
        <taxon>Metazoa</taxon>
        <taxon>Spiralia</taxon>
        <taxon>Lophotrochozoa</taxon>
        <taxon>Platyhelminthes</taxon>
        <taxon>Trematoda</taxon>
        <taxon>Digenea</taxon>
        <taxon>Opisthorchiida</taxon>
        <taxon>Opisthorchiata</taxon>
        <taxon>Opisthorchiidae</taxon>
        <taxon>Opisthorchis</taxon>
    </lineage>
</organism>
<dbReference type="PANTHER" id="PTHR19297">
    <property type="entry name" value="GLYCOSYLTRANSFERASE 14 FAMILY MEMBER"/>
    <property type="match status" value="1"/>
</dbReference>
<keyword evidence="7 11" id="KW-1133">Transmembrane helix</keyword>
<proteinExistence type="inferred from homology"/>
<dbReference type="AlphaFoldDB" id="A0A1S8WP60"/>
<evidence type="ECO:0000313" key="12">
    <source>
        <dbReference type="EMBL" id="OON16043.1"/>
    </source>
</evidence>
<keyword evidence="6" id="KW-0735">Signal-anchor</keyword>
<dbReference type="Proteomes" id="UP000243686">
    <property type="component" value="Unassembled WGS sequence"/>
</dbReference>
<evidence type="ECO:0000256" key="7">
    <source>
        <dbReference type="ARBA" id="ARBA00022989"/>
    </source>
</evidence>
<comment type="subcellular location">
    <subcellularLocation>
        <location evidence="1">Membrane</location>
        <topology evidence="1">Single-pass type II membrane protein</topology>
    </subcellularLocation>
</comment>
<keyword evidence="3" id="KW-0328">Glycosyltransferase</keyword>
<keyword evidence="13" id="KW-1185">Reference proteome</keyword>
<gene>
    <name evidence="12" type="ORF">X801_08147</name>
</gene>
<comment type="similarity">
    <text evidence="10">Belongs to the glycosyltransferase 14 family.</text>
</comment>
<evidence type="ECO:0000256" key="2">
    <source>
        <dbReference type="ARBA" id="ARBA00004922"/>
    </source>
</evidence>
<evidence type="ECO:0000256" key="9">
    <source>
        <dbReference type="ARBA" id="ARBA00023180"/>
    </source>
</evidence>
<dbReference type="EMBL" id="KV899071">
    <property type="protein sequence ID" value="OON16043.1"/>
    <property type="molecule type" value="Genomic_DNA"/>
</dbReference>
<evidence type="ECO:0000256" key="4">
    <source>
        <dbReference type="ARBA" id="ARBA00022679"/>
    </source>
</evidence>
<reference evidence="12 13" key="1">
    <citation type="submission" date="2015-03" db="EMBL/GenBank/DDBJ databases">
        <title>Draft genome of the nematode, Opisthorchis viverrini.</title>
        <authorList>
            <person name="Mitreva M."/>
        </authorList>
    </citation>
    <scope>NUCLEOTIDE SEQUENCE [LARGE SCALE GENOMIC DNA]</scope>
    <source>
        <strain evidence="12">Khon Kaen</strain>
    </source>
</reference>
<dbReference type="GO" id="GO:0016020">
    <property type="term" value="C:membrane"/>
    <property type="evidence" value="ECO:0007669"/>
    <property type="project" value="UniProtKB-SubCell"/>
</dbReference>
<evidence type="ECO:0000256" key="6">
    <source>
        <dbReference type="ARBA" id="ARBA00022968"/>
    </source>
</evidence>
<evidence type="ECO:0000256" key="5">
    <source>
        <dbReference type="ARBA" id="ARBA00022692"/>
    </source>
</evidence>
<dbReference type="Pfam" id="PF02485">
    <property type="entry name" value="Branch"/>
    <property type="match status" value="1"/>
</dbReference>
<evidence type="ECO:0000256" key="1">
    <source>
        <dbReference type="ARBA" id="ARBA00004606"/>
    </source>
</evidence>
<name>A0A1S8WP60_OPIVI</name>
<evidence type="ECO:0000313" key="13">
    <source>
        <dbReference type="Proteomes" id="UP000243686"/>
    </source>
</evidence>
<evidence type="ECO:0000256" key="3">
    <source>
        <dbReference type="ARBA" id="ARBA00022676"/>
    </source>
</evidence>
<protein>
    <submittedName>
        <fullName evidence="12">Core-2/I-Branching enzyme</fullName>
    </submittedName>
</protein>
<evidence type="ECO:0000256" key="10">
    <source>
        <dbReference type="ARBA" id="ARBA00038150"/>
    </source>
</evidence>
<dbReference type="GO" id="GO:0008375">
    <property type="term" value="F:acetylglucosaminyltransferase activity"/>
    <property type="evidence" value="ECO:0007669"/>
    <property type="project" value="TreeGrafter"/>
</dbReference>
<feature type="transmembrane region" description="Helical" evidence="11">
    <location>
        <begin position="20"/>
        <end position="39"/>
    </location>
</feature>
<dbReference type="PANTHER" id="PTHR19297:SF185">
    <property type="entry name" value="BETA-1,3-GALACTOSYL-O-GLYCOSYL-GLYCOPROTEIN BETA-1,6-N-ACETYLGLUCOSAMINYLTRANSFERASE 3"/>
    <property type="match status" value="1"/>
</dbReference>
<accession>A0A1S8WP60</accession>
<keyword evidence="8 11" id="KW-0472">Membrane</keyword>
<sequence length="397" mass="45887">MVFLRWINVPLCRGLFRRSIVAVSCSLVFLSGYLVLNGWDHYLTRIQTSVPSISGQQMHDCLQSLGLPTPAYNYTVTAEERSMPLAYSILVYTEPERMIRLLTAIYRPHNFYCIHVDRKSSLQVSNFLNILQKCYGPNVFIVPYELRSNVRWGYVSVLEPEITCAGLLIRRNGKWKYWINLTGQELPLRTNRELVWALKALNGTNLVGATFKRRNLWRIPTSTKLAVTWYKGPVHVVVRREFVEFMLNDNRASRLLEELKEYEASKGVGIHPDETYFATLNHNPQIFPIPGSFLGVHEYEHTDTFVRYKVWQDTGKPCGSERFVHSICMLGVRDLPRLFDSSHFFANKFIPDVDPMAYTAMESWLAMKVAFESSYGTTHPSFNVSVYAKHEVAWNHL</sequence>
<evidence type="ECO:0000256" key="8">
    <source>
        <dbReference type="ARBA" id="ARBA00023136"/>
    </source>
</evidence>
<comment type="pathway">
    <text evidence="2">Protein modification; protein glycosylation.</text>
</comment>
<keyword evidence="5 11" id="KW-0812">Transmembrane</keyword>
<keyword evidence="9" id="KW-0325">Glycoprotein</keyword>
<dbReference type="InterPro" id="IPR003406">
    <property type="entry name" value="Glyco_trans_14"/>
</dbReference>